<sequence length="602" mass="68565">MSTPSAINVEPRSHPLDPDRIDNSLCHACDEVHTKPFRLLFYRHEKKKIGGRDVFVCLEGWNWKTIGFCHLEAEDELVSRHGRVGPRGSKSAPSLLLFLLQRRNKPPAPPRGCSHGEPIWVTIAHHPVNPHPLHPPGRHGVGGGYHRPRRIPRRQRHAHLCRWGVRARILHPRRVQEQVPRHLVQEHRSPPGGGLGGEQREPHRRPLRGAPDGRQRDSGAPRRVLCRRLVFWVASGEELRRPAPGLRQPRGERRRFPELLLLVAELRLPRENPPRRHEALRGVPGETLLHLVDERGRPFAGELHRADGALRGGRPVAGLPEEVPHRPLERHPLQRRPGDEHLHRVHGHLRPRRRRQHVLLRVRGPRTGPGAALRRLLRRAASPHLDEQGRRLERVLVGAQGPVRPVRELRPLRRLQLQRLPRLQVPGGVPAEVAAGLVPEGWVRGVRQEDGAELFRRWVPPGKRDEAAGHGERHGEPEHGLGRVRGALPEELLVHGVRRRQHHPGERERLHHLGRRPARSPPVRGQRAGPLHSPGSFRTEFNKQSQQAKDGTNHNRGDGSSSYQYPPVDVERFLFLEEKEERYHQGIPVQSQGRERDGAAFI</sequence>
<feature type="compositionally biased region" description="Basic and acidic residues" evidence="1">
    <location>
        <begin position="459"/>
        <end position="481"/>
    </location>
</feature>
<accession>A0A1D1ZI55</accession>
<organism evidence="2">
    <name type="scientific">Anthurium amnicola</name>
    <dbReference type="NCBI Taxonomy" id="1678845"/>
    <lineage>
        <taxon>Eukaryota</taxon>
        <taxon>Viridiplantae</taxon>
        <taxon>Streptophyta</taxon>
        <taxon>Embryophyta</taxon>
        <taxon>Tracheophyta</taxon>
        <taxon>Spermatophyta</taxon>
        <taxon>Magnoliopsida</taxon>
        <taxon>Liliopsida</taxon>
        <taxon>Araceae</taxon>
        <taxon>Pothoideae</taxon>
        <taxon>Potheae</taxon>
        <taxon>Anthurium</taxon>
    </lineage>
</organism>
<feature type="compositionally biased region" description="Basic and acidic residues" evidence="1">
    <location>
        <begin position="174"/>
        <end position="189"/>
    </location>
</feature>
<feature type="region of interest" description="Disordered" evidence="1">
    <location>
        <begin position="459"/>
        <end position="565"/>
    </location>
</feature>
<dbReference type="AlphaFoldDB" id="A0A1D1ZI55"/>
<feature type="region of interest" description="Disordered" evidence="1">
    <location>
        <begin position="174"/>
        <end position="220"/>
    </location>
</feature>
<protein>
    <submittedName>
        <fullName evidence="2">Putative ubiquinone biosynthesis protein UbiB</fullName>
    </submittedName>
</protein>
<dbReference type="EMBL" id="GDJX01001521">
    <property type="protein sequence ID" value="JAT66415.1"/>
    <property type="molecule type" value="Transcribed_RNA"/>
</dbReference>
<feature type="compositionally biased region" description="Basic and acidic residues" evidence="1">
    <location>
        <begin position="211"/>
        <end position="220"/>
    </location>
</feature>
<gene>
    <name evidence="2" type="primary">ubiB_11</name>
    <name evidence="2" type="ORF">g.123668</name>
</gene>
<name>A0A1D1ZI55_9ARAE</name>
<evidence type="ECO:0000256" key="1">
    <source>
        <dbReference type="SAM" id="MobiDB-lite"/>
    </source>
</evidence>
<evidence type="ECO:0000313" key="2">
    <source>
        <dbReference type="EMBL" id="JAT66415.1"/>
    </source>
</evidence>
<reference evidence="2" key="1">
    <citation type="submission" date="2015-07" db="EMBL/GenBank/DDBJ databases">
        <title>Transcriptome Assembly of Anthurium amnicola.</title>
        <authorList>
            <person name="Suzuki J."/>
        </authorList>
    </citation>
    <scope>NUCLEOTIDE SEQUENCE</scope>
</reference>
<proteinExistence type="predicted"/>
<keyword evidence="2" id="KW-0830">Ubiquinone</keyword>